<reference evidence="3" key="1">
    <citation type="submission" date="2023-07" db="EMBL/GenBank/DDBJ databases">
        <title>30 novel species of actinomycetes from the DSMZ collection.</title>
        <authorList>
            <person name="Nouioui I."/>
        </authorList>
    </citation>
    <scope>NUCLEOTIDE SEQUENCE [LARGE SCALE GENOMIC DNA]</scope>
    <source>
        <strain evidence="3">DSM 44918</strain>
    </source>
</reference>
<dbReference type="SUPFAM" id="SSF55729">
    <property type="entry name" value="Acyl-CoA N-acyltransferases (Nat)"/>
    <property type="match status" value="1"/>
</dbReference>
<keyword evidence="3" id="KW-1185">Reference proteome</keyword>
<organism evidence="2 3">
    <name type="scientific">Streptomyces millisiae</name>
    <dbReference type="NCBI Taxonomy" id="3075542"/>
    <lineage>
        <taxon>Bacteria</taxon>
        <taxon>Bacillati</taxon>
        <taxon>Actinomycetota</taxon>
        <taxon>Actinomycetes</taxon>
        <taxon>Kitasatosporales</taxon>
        <taxon>Streptomycetaceae</taxon>
        <taxon>Streptomyces</taxon>
    </lineage>
</organism>
<dbReference type="Gene3D" id="3.40.630.30">
    <property type="match status" value="1"/>
</dbReference>
<protein>
    <submittedName>
        <fullName evidence="2">GNAT family N-acetyltransferase</fullName>
    </submittedName>
</protein>
<evidence type="ECO:0000313" key="2">
    <source>
        <dbReference type="EMBL" id="MDT0319512.1"/>
    </source>
</evidence>
<dbReference type="CDD" id="cd04301">
    <property type="entry name" value="NAT_SF"/>
    <property type="match status" value="1"/>
</dbReference>
<evidence type="ECO:0000313" key="3">
    <source>
        <dbReference type="Proteomes" id="UP001183420"/>
    </source>
</evidence>
<accession>A0ABU2LQL3</accession>
<evidence type="ECO:0000259" key="1">
    <source>
        <dbReference type="PROSITE" id="PS51186"/>
    </source>
</evidence>
<dbReference type="RefSeq" id="WP_311598857.1">
    <property type="nucleotide sequence ID" value="NZ_JAVREM010000014.1"/>
</dbReference>
<gene>
    <name evidence="2" type="ORF">RNC47_14310</name>
</gene>
<dbReference type="PROSITE" id="PS51186">
    <property type="entry name" value="GNAT"/>
    <property type="match status" value="1"/>
</dbReference>
<sequence>MAEQGNVALRVVDEETLGGLLAAAVADAAPEDVMPPVAGPPGWTSDRREAFLAWHRARGRAGLDGPAREATYAVVHDGAIVGSVRLARAGAPGELETGIWLGRSHRGRGIGTVALRLLRVEARRVGGRVLVADTTADNAPAVAALRRLGATLSRRPDGVAVSARLPLGE</sequence>
<proteinExistence type="predicted"/>
<dbReference type="Pfam" id="PF13302">
    <property type="entry name" value="Acetyltransf_3"/>
    <property type="match status" value="1"/>
</dbReference>
<dbReference type="Proteomes" id="UP001183420">
    <property type="component" value="Unassembled WGS sequence"/>
</dbReference>
<dbReference type="EMBL" id="JAVREM010000014">
    <property type="protein sequence ID" value="MDT0319512.1"/>
    <property type="molecule type" value="Genomic_DNA"/>
</dbReference>
<feature type="domain" description="N-acetyltransferase" evidence="1">
    <location>
        <begin position="23"/>
        <end position="168"/>
    </location>
</feature>
<dbReference type="InterPro" id="IPR016181">
    <property type="entry name" value="Acyl_CoA_acyltransferase"/>
</dbReference>
<dbReference type="InterPro" id="IPR000182">
    <property type="entry name" value="GNAT_dom"/>
</dbReference>
<name>A0ABU2LQL3_9ACTN</name>
<comment type="caution">
    <text evidence="2">The sequence shown here is derived from an EMBL/GenBank/DDBJ whole genome shotgun (WGS) entry which is preliminary data.</text>
</comment>